<feature type="transmembrane region" description="Helical" evidence="1">
    <location>
        <begin position="142"/>
        <end position="160"/>
    </location>
</feature>
<keyword evidence="3" id="KW-1185">Reference proteome</keyword>
<evidence type="ECO:0000313" key="3">
    <source>
        <dbReference type="Proteomes" id="UP001142055"/>
    </source>
</evidence>
<feature type="transmembrane region" description="Helical" evidence="1">
    <location>
        <begin position="180"/>
        <end position="199"/>
    </location>
</feature>
<evidence type="ECO:0000313" key="2">
    <source>
        <dbReference type="EMBL" id="KAJ6215699.1"/>
    </source>
</evidence>
<keyword evidence="1" id="KW-0812">Transmembrane</keyword>
<sequence>MMRQYQARASRKATRIAIERTTSTGLIGTIRHYNRFALYITLAALIASIVLLFIGTFVYFNASIEPNDGTQSSSMIIDKILYIYGINEADFRALLPMERHFDHLKLNNYQIGVSMMFVATISILIEVGLICSILFEHFKLSMLYTIIMVVSIIFGLRSQMNNNNNNDHDSVKTSGNVASITTQIAYTFIYCLFTCGIKVKQGTARRLMKQRRVLHQHDDSDDLELQSNCADSDIINVHANSP</sequence>
<dbReference type="AlphaFoldDB" id="A0A9Q0LYA9"/>
<feature type="transmembrane region" description="Helical" evidence="1">
    <location>
        <begin position="36"/>
        <end position="60"/>
    </location>
</feature>
<keyword evidence="1" id="KW-0472">Membrane</keyword>
<dbReference type="EMBL" id="JAPWDV010000004">
    <property type="protein sequence ID" value="KAJ6215699.1"/>
    <property type="molecule type" value="Genomic_DNA"/>
</dbReference>
<name>A0A9Q0LYA9_BLOTA</name>
<proteinExistence type="predicted"/>
<dbReference type="Proteomes" id="UP001142055">
    <property type="component" value="Chromosome 4"/>
</dbReference>
<comment type="caution">
    <text evidence="2">The sequence shown here is derived from an EMBL/GenBank/DDBJ whole genome shotgun (WGS) entry which is preliminary data.</text>
</comment>
<keyword evidence="1" id="KW-1133">Transmembrane helix</keyword>
<accession>A0A9Q0LYA9</accession>
<evidence type="ECO:0000256" key="1">
    <source>
        <dbReference type="SAM" id="Phobius"/>
    </source>
</evidence>
<gene>
    <name evidence="2" type="ORF">RDWZM_010199</name>
</gene>
<reference evidence="2" key="1">
    <citation type="submission" date="2022-12" db="EMBL/GenBank/DDBJ databases">
        <title>Genome assemblies of Blomia tropicalis.</title>
        <authorList>
            <person name="Cui Y."/>
        </authorList>
    </citation>
    <scope>NUCLEOTIDE SEQUENCE</scope>
    <source>
        <tissue evidence="2">Adult mites</tissue>
    </source>
</reference>
<dbReference type="OrthoDB" id="10480523at2759"/>
<organism evidence="2 3">
    <name type="scientific">Blomia tropicalis</name>
    <name type="common">Mite</name>
    <dbReference type="NCBI Taxonomy" id="40697"/>
    <lineage>
        <taxon>Eukaryota</taxon>
        <taxon>Metazoa</taxon>
        <taxon>Ecdysozoa</taxon>
        <taxon>Arthropoda</taxon>
        <taxon>Chelicerata</taxon>
        <taxon>Arachnida</taxon>
        <taxon>Acari</taxon>
        <taxon>Acariformes</taxon>
        <taxon>Sarcoptiformes</taxon>
        <taxon>Astigmata</taxon>
        <taxon>Glycyphagoidea</taxon>
        <taxon>Echimyopodidae</taxon>
        <taxon>Blomia</taxon>
    </lineage>
</organism>
<protein>
    <submittedName>
        <fullName evidence="2">Uncharacterized protein</fullName>
    </submittedName>
</protein>
<feature type="transmembrane region" description="Helical" evidence="1">
    <location>
        <begin position="111"/>
        <end position="135"/>
    </location>
</feature>